<proteinExistence type="inferred from homology"/>
<evidence type="ECO:0000256" key="5">
    <source>
        <dbReference type="ARBA" id="ARBA00022741"/>
    </source>
</evidence>
<dbReference type="SUPFAM" id="SSF52540">
    <property type="entry name" value="P-loop containing nucleoside triphosphate hydrolases"/>
    <property type="match status" value="1"/>
</dbReference>
<evidence type="ECO:0000256" key="9">
    <source>
        <dbReference type="ARBA" id="ARBA00023137"/>
    </source>
</evidence>
<dbReference type="InterPro" id="IPR050445">
    <property type="entry name" value="Bact_polysacc_biosynth/exp"/>
</dbReference>
<keyword evidence="8" id="KW-0972">Capsule biogenesis/degradation</keyword>
<evidence type="ECO:0000256" key="1">
    <source>
        <dbReference type="ARBA" id="ARBA00005132"/>
    </source>
</evidence>
<dbReference type="PANTHER" id="PTHR32309">
    <property type="entry name" value="TYROSINE-PROTEIN KINASE"/>
    <property type="match status" value="1"/>
</dbReference>
<accession>A0AAW9K123</accession>
<dbReference type="EMBL" id="JAVBVO010000003">
    <property type="protein sequence ID" value="MDZ5759570.1"/>
    <property type="molecule type" value="Genomic_DNA"/>
</dbReference>
<dbReference type="Proteomes" id="UP001290462">
    <property type="component" value="Unassembled WGS sequence"/>
</dbReference>
<evidence type="ECO:0000256" key="7">
    <source>
        <dbReference type="ARBA" id="ARBA00022840"/>
    </source>
</evidence>
<keyword evidence="9" id="KW-0829">Tyrosine-protein kinase</keyword>
<dbReference type="InterPro" id="IPR033756">
    <property type="entry name" value="YlxH/NBP35"/>
</dbReference>
<name>A0AAW9K123_CARML</name>
<evidence type="ECO:0000256" key="11">
    <source>
        <dbReference type="ARBA" id="ARBA00051245"/>
    </source>
</evidence>
<gene>
    <name evidence="12" type="ORF">RAK27_12975</name>
</gene>
<dbReference type="InterPro" id="IPR027417">
    <property type="entry name" value="P-loop_NTPase"/>
</dbReference>
<dbReference type="GO" id="GO:0005886">
    <property type="term" value="C:plasma membrane"/>
    <property type="evidence" value="ECO:0007669"/>
    <property type="project" value="UniProtKB-ARBA"/>
</dbReference>
<comment type="caution">
    <text evidence="12">The sequence shown here is derived from an EMBL/GenBank/DDBJ whole genome shotgun (WGS) entry which is preliminary data.</text>
</comment>
<keyword evidence="6 12" id="KW-0418">Kinase</keyword>
<keyword evidence="10" id="KW-0270">Exopolysaccharide synthesis</keyword>
<comment type="similarity">
    <text evidence="2">Belongs to the CpsD/CapB family.</text>
</comment>
<dbReference type="Pfam" id="PF10609">
    <property type="entry name" value="ParA"/>
    <property type="match status" value="1"/>
</dbReference>
<dbReference type="InterPro" id="IPR005702">
    <property type="entry name" value="Wzc-like_C"/>
</dbReference>
<dbReference type="GO" id="GO:0004715">
    <property type="term" value="F:non-membrane spanning protein tyrosine kinase activity"/>
    <property type="evidence" value="ECO:0007669"/>
    <property type="project" value="UniProtKB-EC"/>
</dbReference>
<dbReference type="EC" id="2.7.10.2" evidence="3"/>
<dbReference type="NCBIfam" id="TIGR01007">
    <property type="entry name" value="eps_fam"/>
    <property type="match status" value="1"/>
</dbReference>
<dbReference type="GO" id="GO:0005524">
    <property type="term" value="F:ATP binding"/>
    <property type="evidence" value="ECO:0007669"/>
    <property type="project" value="UniProtKB-KW"/>
</dbReference>
<evidence type="ECO:0000256" key="8">
    <source>
        <dbReference type="ARBA" id="ARBA00022903"/>
    </source>
</evidence>
<evidence type="ECO:0000256" key="3">
    <source>
        <dbReference type="ARBA" id="ARBA00011903"/>
    </source>
</evidence>
<dbReference type="RefSeq" id="WP_322809285.1">
    <property type="nucleotide sequence ID" value="NZ_JAVBVO010000003.1"/>
</dbReference>
<evidence type="ECO:0000256" key="6">
    <source>
        <dbReference type="ARBA" id="ARBA00022777"/>
    </source>
</evidence>
<organism evidence="12 13">
    <name type="scientific">Carnobacterium maltaromaticum</name>
    <name type="common">Carnobacterium piscicola</name>
    <dbReference type="NCBI Taxonomy" id="2751"/>
    <lineage>
        <taxon>Bacteria</taxon>
        <taxon>Bacillati</taxon>
        <taxon>Bacillota</taxon>
        <taxon>Bacilli</taxon>
        <taxon>Lactobacillales</taxon>
        <taxon>Carnobacteriaceae</taxon>
        <taxon>Carnobacterium</taxon>
    </lineage>
</organism>
<dbReference type="PANTHER" id="PTHR32309:SF13">
    <property type="entry name" value="FERRIC ENTEROBACTIN TRANSPORT PROTEIN FEPE"/>
    <property type="match status" value="1"/>
</dbReference>
<keyword evidence="5" id="KW-0547">Nucleotide-binding</keyword>
<comment type="catalytic activity">
    <reaction evidence="11">
        <text>L-tyrosyl-[protein] + ATP = O-phospho-L-tyrosyl-[protein] + ADP + H(+)</text>
        <dbReference type="Rhea" id="RHEA:10596"/>
        <dbReference type="Rhea" id="RHEA-COMP:10136"/>
        <dbReference type="Rhea" id="RHEA-COMP:20101"/>
        <dbReference type="ChEBI" id="CHEBI:15378"/>
        <dbReference type="ChEBI" id="CHEBI:30616"/>
        <dbReference type="ChEBI" id="CHEBI:46858"/>
        <dbReference type="ChEBI" id="CHEBI:61978"/>
        <dbReference type="ChEBI" id="CHEBI:456216"/>
        <dbReference type="EC" id="2.7.10.2"/>
    </reaction>
</comment>
<dbReference type="FunFam" id="3.40.50.300:FF:000527">
    <property type="entry name" value="Tyrosine-protein kinase etk"/>
    <property type="match status" value="1"/>
</dbReference>
<comment type="pathway">
    <text evidence="1">Capsule biogenesis; capsule polysaccharide biosynthesis.</text>
</comment>
<dbReference type="GO" id="GO:0000271">
    <property type="term" value="P:polysaccharide biosynthetic process"/>
    <property type="evidence" value="ECO:0007669"/>
    <property type="project" value="UniProtKB-KW"/>
</dbReference>
<protein>
    <recommendedName>
        <fullName evidence="3">non-specific protein-tyrosine kinase</fullName>
        <ecNumber evidence="3">2.7.10.2</ecNumber>
    </recommendedName>
</protein>
<evidence type="ECO:0000256" key="4">
    <source>
        <dbReference type="ARBA" id="ARBA00022679"/>
    </source>
</evidence>
<keyword evidence="7" id="KW-0067">ATP-binding</keyword>
<evidence type="ECO:0000313" key="13">
    <source>
        <dbReference type="Proteomes" id="UP001290462"/>
    </source>
</evidence>
<keyword evidence="4 12" id="KW-0808">Transferase</keyword>
<evidence type="ECO:0000256" key="10">
    <source>
        <dbReference type="ARBA" id="ARBA00023169"/>
    </source>
</evidence>
<dbReference type="GO" id="GO:0042802">
    <property type="term" value="F:identical protein binding"/>
    <property type="evidence" value="ECO:0007669"/>
    <property type="project" value="UniProtKB-ARBA"/>
</dbReference>
<dbReference type="Gene3D" id="3.40.50.300">
    <property type="entry name" value="P-loop containing nucleotide triphosphate hydrolases"/>
    <property type="match status" value="1"/>
</dbReference>
<dbReference type="AlphaFoldDB" id="A0AAW9K123"/>
<sequence>MSTKLQEAKKLIVSLKPKSPIAEQFRSIRTSIEFASVNTEMKVLVVTSSEQNSGKSLISSNLALTFAQKGSKTLLIDADLRNPSIKNYFYLPKGRGLSSLIKRKTSLEDVIYETEEKNLFILPPGFVVPNPADMLGSENMGELITILRQSFDQIIIDTPPILVATDAVVASTFSDGIIVVVRSGKSNKQNAKKALRSMNQSSTPIIGTILNDVKMSKHDYYYASKSNRREWTR</sequence>
<reference evidence="12" key="1">
    <citation type="submission" date="2023-08" db="EMBL/GenBank/DDBJ databases">
        <title>Genomic characterization of piscicolin 126 produced by Carnobacterium maltaromaticum CM22 strain isolated from salmon (Salmo salar).</title>
        <authorList>
            <person name="Gonzalez-Gragera E."/>
            <person name="Garcia-Lopez J.D."/>
            <person name="Teso-Perez C."/>
            <person name="Gimenez-Hernandez I."/>
            <person name="Peralta-Sanchez J.M."/>
            <person name="Valdivia E."/>
            <person name="Montalban-Lopez M."/>
            <person name="Martin-Platero A.M."/>
            <person name="Banos A."/>
            <person name="Martinez-Bueno M."/>
        </authorList>
    </citation>
    <scope>NUCLEOTIDE SEQUENCE</scope>
    <source>
        <strain evidence="12">CM22</strain>
    </source>
</reference>
<evidence type="ECO:0000256" key="2">
    <source>
        <dbReference type="ARBA" id="ARBA00007316"/>
    </source>
</evidence>
<dbReference type="CDD" id="cd05387">
    <property type="entry name" value="BY-kinase"/>
    <property type="match status" value="1"/>
</dbReference>
<evidence type="ECO:0000313" key="12">
    <source>
        <dbReference type="EMBL" id="MDZ5759570.1"/>
    </source>
</evidence>